<evidence type="ECO:0000313" key="1">
    <source>
        <dbReference type="EMBL" id="KAF8399850.1"/>
    </source>
</evidence>
<dbReference type="EMBL" id="JABCRI010000010">
    <property type="protein sequence ID" value="KAF8399850.1"/>
    <property type="molecule type" value="Genomic_DNA"/>
</dbReference>
<accession>A0A834Z5I1</accession>
<reference evidence="1 2" key="1">
    <citation type="submission" date="2020-04" db="EMBL/GenBank/DDBJ databases">
        <title>Plant Genome Project.</title>
        <authorList>
            <person name="Zhang R.-G."/>
        </authorList>
    </citation>
    <scope>NUCLEOTIDE SEQUENCE [LARGE SCALE GENOMIC DNA]</scope>
    <source>
        <strain evidence="1">YNK0</strain>
        <tissue evidence="1">Leaf</tissue>
    </source>
</reference>
<dbReference type="Proteomes" id="UP000655225">
    <property type="component" value="Unassembled WGS sequence"/>
</dbReference>
<dbReference type="InterPro" id="IPR052356">
    <property type="entry name" value="Thiol_S-MT"/>
</dbReference>
<dbReference type="PANTHER" id="PTHR45036">
    <property type="entry name" value="METHYLTRANSFERASE LIKE 7B"/>
    <property type="match status" value="1"/>
</dbReference>
<evidence type="ECO:0008006" key="3">
    <source>
        <dbReference type="Google" id="ProtNLM"/>
    </source>
</evidence>
<comment type="caution">
    <text evidence="1">The sequence shown here is derived from an EMBL/GenBank/DDBJ whole genome shotgun (WGS) entry which is preliminary data.</text>
</comment>
<gene>
    <name evidence="1" type="ORF">HHK36_015721</name>
</gene>
<dbReference type="AlphaFoldDB" id="A0A834Z5I1"/>
<protein>
    <recommendedName>
        <fullName evidence="3">Methyltransferase</fullName>
    </recommendedName>
</protein>
<organism evidence="1 2">
    <name type="scientific">Tetracentron sinense</name>
    <name type="common">Spur-leaf</name>
    <dbReference type="NCBI Taxonomy" id="13715"/>
    <lineage>
        <taxon>Eukaryota</taxon>
        <taxon>Viridiplantae</taxon>
        <taxon>Streptophyta</taxon>
        <taxon>Embryophyta</taxon>
        <taxon>Tracheophyta</taxon>
        <taxon>Spermatophyta</taxon>
        <taxon>Magnoliopsida</taxon>
        <taxon>Trochodendrales</taxon>
        <taxon>Trochodendraceae</taxon>
        <taxon>Tetracentron</taxon>
    </lineage>
</organism>
<dbReference type="PANTHER" id="PTHR45036:SF1">
    <property type="entry name" value="METHYLTRANSFERASE LIKE 7A"/>
    <property type="match status" value="1"/>
</dbReference>
<keyword evidence="2" id="KW-1185">Reference proteome</keyword>
<name>A0A834Z5I1_TETSI</name>
<sequence length="167" mass="19127">MKPAMYIKKRRGRVGRCYCCATIILSLDAFLRSPVVYGGSTRLDSWDSMTKVAGWTVAGRFEERRWKKAKGFAYNQEVLGNAALEDRVLATQMEQPSDSYRVFLILCNRQFLMGVTLPWKRERVFLKLAFQVKRVLKPGGLYLFVEHVAAQDGTTLRFLQGVLDPLQ</sequence>
<evidence type="ECO:0000313" key="2">
    <source>
        <dbReference type="Proteomes" id="UP000655225"/>
    </source>
</evidence>
<proteinExistence type="predicted"/>
<dbReference type="OrthoDB" id="416496at2759"/>